<evidence type="ECO:0000313" key="2">
    <source>
        <dbReference type="EMBL" id="QJD82518.1"/>
    </source>
</evidence>
<keyword evidence="3" id="KW-1185">Reference proteome</keyword>
<dbReference type="EMBL" id="CP051680">
    <property type="protein sequence ID" value="QJD82518.1"/>
    <property type="molecule type" value="Genomic_DNA"/>
</dbReference>
<dbReference type="RefSeq" id="WP_169278817.1">
    <property type="nucleotide sequence ID" value="NZ_CP051680.1"/>
</dbReference>
<protein>
    <recommendedName>
        <fullName evidence="1">Core domain-containing protein</fullName>
    </recommendedName>
</protein>
<evidence type="ECO:0000259" key="1">
    <source>
        <dbReference type="Pfam" id="PF01521"/>
    </source>
</evidence>
<feature type="domain" description="Core" evidence="1">
    <location>
        <begin position="1"/>
        <end position="104"/>
    </location>
</feature>
<dbReference type="KEGG" id="cheb:HH215_04475"/>
<name>A0A7Z2VG21_9BACL</name>
<proteinExistence type="predicted"/>
<dbReference type="Pfam" id="PF01521">
    <property type="entry name" value="Fe-S_biosyn"/>
    <property type="match status" value="1"/>
</dbReference>
<gene>
    <name evidence="2" type="ORF">HH215_04475</name>
</gene>
<sequence length="113" mass="12979">MIIQWSEQAIAEVQTRFGEDALTWKLVSDSEGCGCSMNGVATLWAIDAPLDDDLPTQSNRLAVWYEKRHEVFFDDVMRMTYDPDKRAFKLASDGQIYTNRLMLIDKRTAKTLI</sequence>
<dbReference type="Proteomes" id="UP000502248">
    <property type="component" value="Chromosome"/>
</dbReference>
<reference evidence="2 3" key="1">
    <citation type="submission" date="2020-04" db="EMBL/GenBank/DDBJ databases">
        <title>Genome sequencing of novel species.</title>
        <authorList>
            <person name="Heo J."/>
            <person name="Kim S.-J."/>
            <person name="Kim J.-S."/>
            <person name="Hong S.-B."/>
            <person name="Kwon S.-W."/>
        </authorList>
    </citation>
    <scope>NUCLEOTIDE SEQUENCE [LARGE SCALE GENOMIC DNA]</scope>
    <source>
        <strain evidence="2 3">MFER-1</strain>
    </source>
</reference>
<dbReference type="SUPFAM" id="SSF89360">
    <property type="entry name" value="HesB-like domain"/>
    <property type="match status" value="1"/>
</dbReference>
<dbReference type="Gene3D" id="2.60.300.12">
    <property type="entry name" value="HesB-like domain"/>
    <property type="match status" value="1"/>
</dbReference>
<organism evidence="2 3">
    <name type="scientific">Cohnella herbarum</name>
    <dbReference type="NCBI Taxonomy" id="2728023"/>
    <lineage>
        <taxon>Bacteria</taxon>
        <taxon>Bacillati</taxon>
        <taxon>Bacillota</taxon>
        <taxon>Bacilli</taxon>
        <taxon>Bacillales</taxon>
        <taxon>Paenibacillaceae</taxon>
        <taxon>Cohnella</taxon>
    </lineage>
</organism>
<accession>A0A7Z2VG21</accession>
<dbReference type="AlphaFoldDB" id="A0A7Z2VG21"/>
<dbReference type="InterPro" id="IPR035903">
    <property type="entry name" value="HesB-like_dom_sf"/>
</dbReference>
<dbReference type="InterPro" id="IPR000361">
    <property type="entry name" value="ATAP_core_dom"/>
</dbReference>
<evidence type="ECO:0000313" key="3">
    <source>
        <dbReference type="Proteomes" id="UP000502248"/>
    </source>
</evidence>